<dbReference type="GO" id="GO:0009898">
    <property type="term" value="C:cytoplasmic side of plasma membrane"/>
    <property type="evidence" value="ECO:0007669"/>
    <property type="project" value="TreeGrafter"/>
</dbReference>
<evidence type="ECO:0000256" key="1">
    <source>
        <dbReference type="ARBA" id="ARBA00022741"/>
    </source>
</evidence>
<dbReference type="InterPro" id="IPR050625">
    <property type="entry name" value="ParA/MinD_ATPase"/>
</dbReference>
<reference evidence="4" key="1">
    <citation type="submission" date="2018-06" db="EMBL/GenBank/DDBJ databases">
        <authorList>
            <person name="Zhirakovskaya E."/>
        </authorList>
    </citation>
    <scope>NUCLEOTIDE SEQUENCE</scope>
</reference>
<evidence type="ECO:0000313" key="4">
    <source>
        <dbReference type="EMBL" id="VAW05275.1"/>
    </source>
</evidence>
<name>A0A3B0SHA7_9ZZZZ</name>
<dbReference type="PANTHER" id="PTHR43384">
    <property type="entry name" value="SEPTUM SITE-DETERMINING PROTEIN MIND HOMOLOG, CHLOROPLASTIC-RELATED"/>
    <property type="match status" value="1"/>
</dbReference>
<dbReference type="Gene3D" id="3.40.50.2300">
    <property type="match status" value="1"/>
</dbReference>
<dbReference type="EMBL" id="UOEH01000464">
    <property type="protein sequence ID" value="VAW05275.1"/>
    <property type="molecule type" value="Genomic_DNA"/>
</dbReference>
<dbReference type="GO" id="GO:0005524">
    <property type="term" value="F:ATP binding"/>
    <property type="evidence" value="ECO:0007669"/>
    <property type="project" value="UniProtKB-KW"/>
</dbReference>
<sequence>MKNAAETAYQHEDEEQGVADSAASLGADGGPSTGGDADASATGVAPYDDGLEGVSDESWLDEELSDEELAALGEEDFDEADLADLDLSDEDFDGEDFLDEDVDASFDAGEEFEGSAGADNATSHTDTTGAGAEPAYVAEQPAATQTPAPPVEEDAGAANAETSGALVTAGAMVEADAYGGAITEIEDPEVDHRPVPRISIHAFCETPAMTTLLEQAAIDRRLSKAHLTIHMGGLAKAVDQFQTAATPNLVILETLASGAEIFAQLGELAEVCDPSTKVVIIGQVNDIILYRELIAQGISEYIVRPHSPLQIIKAIADLYVDPSAPPIGRTLAFVGARGGVGSSTIAHNVGWCSAEEYQSDTIILDLDLAFGTASLDFDQEASAGLYEALSSPERLDDVLLDRLLQKHTDHLSLFTAPSALDRDYDVDDQAYETVLDVVRGSAPTVVVDVPHVWCSWSKRILTTADEIIITATPDLASFRNTKQLVDILSAARPNDAPPTLVINQFDPKMSAVQPDQFVEHVGLKPAAVFNWEPQIFGAATTNAAPIIDVSPKSKAAGSIRELSAHLIGRTEANIAKPKFSLSGLFQKKR</sequence>
<dbReference type="AlphaFoldDB" id="A0A3B0SHA7"/>
<dbReference type="GO" id="GO:0016887">
    <property type="term" value="F:ATP hydrolysis activity"/>
    <property type="evidence" value="ECO:0007669"/>
    <property type="project" value="TreeGrafter"/>
</dbReference>
<evidence type="ECO:0000256" key="2">
    <source>
        <dbReference type="ARBA" id="ARBA00022840"/>
    </source>
</evidence>
<organism evidence="4">
    <name type="scientific">hydrothermal vent metagenome</name>
    <dbReference type="NCBI Taxonomy" id="652676"/>
    <lineage>
        <taxon>unclassified sequences</taxon>
        <taxon>metagenomes</taxon>
        <taxon>ecological metagenomes</taxon>
    </lineage>
</organism>
<dbReference type="SUPFAM" id="SSF52540">
    <property type="entry name" value="P-loop containing nucleoside triphosphate hydrolases"/>
    <property type="match status" value="1"/>
</dbReference>
<feature type="compositionally biased region" description="Acidic residues" evidence="3">
    <location>
        <begin position="49"/>
        <end position="78"/>
    </location>
</feature>
<dbReference type="Gene3D" id="3.40.50.300">
    <property type="entry name" value="P-loop containing nucleotide triphosphate hydrolases"/>
    <property type="match status" value="1"/>
</dbReference>
<proteinExistence type="predicted"/>
<dbReference type="GO" id="GO:0051782">
    <property type="term" value="P:negative regulation of cell division"/>
    <property type="evidence" value="ECO:0007669"/>
    <property type="project" value="TreeGrafter"/>
</dbReference>
<keyword evidence="1" id="KW-0547">Nucleotide-binding</keyword>
<evidence type="ECO:0000256" key="3">
    <source>
        <dbReference type="SAM" id="MobiDB-lite"/>
    </source>
</evidence>
<gene>
    <name evidence="4" type="ORF">MNBD_ALPHA05-2146</name>
</gene>
<keyword evidence="2" id="KW-0067">ATP-binding</keyword>
<dbReference type="GO" id="GO:0005829">
    <property type="term" value="C:cytosol"/>
    <property type="evidence" value="ECO:0007669"/>
    <property type="project" value="TreeGrafter"/>
</dbReference>
<accession>A0A3B0SHA7</accession>
<feature type="region of interest" description="Disordered" evidence="3">
    <location>
        <begin position="1"/>
        <end position="78"/>
    </location>
</feature>
<dbReference type="PANTHER" id="PTHR43384:SF6">
    <property type="entry name" value="SEPTUM SITE-DETERMINING PROTEIN MIND HOMOLOG, CHLOROPLASTIC"/>
    <property type="match status" value="1"/>
</dbReference>
<dbReference type="InterPro" id="IPR011006">
    <property type="entry name" value="CheY-like_superfamily"/>
</dbReference>
<dbReference type="SUPFAM" id="SSF52172">
    <property type="entry name" value="CheY-like"/>
    <property type="match status" value="1"/>
</dbReference>
<dbReference type="InterPro" id="IPR027417">
    <property type="entry name" value="P-loop_NTPase"/>
</dbReference>
<protein>
    <submittedName>
        <fullName evidence="4">Type II/IV secretion system ATPase TadZ/CpaE, associated with Flp pilus assembly</fullName>
    </submittedName>
</protein>